<dbReference type="EMBL" id="BNCJ01000004">
    <property type="protein sequence ID" value="GHF48891.1"/>
    <property type="molecule type" value="Genomic_DNA"/>
</dbReference>
<proteinExistence type="inferred from homology"/>
<gene>
    <name evidence="3 5" type="primary">cheD</name>
    <name evidence="5" type="ORF">GCM10017056_20550</name>
</gene>
<sequence>MNGTVSAPAGVGLRTTHVIQGEFRVSDDPAVVLTTILGSCVATCLCDPVARVGGMNHFLLPDGEIKQDIGFRYGLLAMELLVNGLLKRGAQKPRLEAKLFGGAMMNGGLGRIGESNAIFARRFLANEGIPCRAESLGGTLARRVRFVPTTGQAQQMLLEDQVEPDRPQPVAPPGDDDVTLF</sequence>
<evidence type="ECO:0000313" key="5">
    <source>
        <dbReference type="EMBL" id="GHF48891.1"/>
    </source>
</evidence>
<feature type="region of interest" description="Disordered" evidence="4">
    <location>
        <begin position="161"/>
        <end position="181"/>
    </location>
</feature>
<comment type="catalytic activity">
    <reaction evidence="3">
        <text>L-glutaminyl-[protein] + H2O = L-glutamyl-[protein] + NH4(+)</text>
        <dbReference type="Rhea" id="RHEA:16441"/>
        <dbReference type="Rhea" id="RHEA-COMP:10207"/>
        <dbReference type="Rhea" id="RHEA-COMP:10208"/>
        <dbReference type="ChEBI" id="CHEBI:15377"/>
        <dbReference type="ChEBI" id="CHEBI:28938"/>
        <dbReference type="ChEBI" id="CHEBI:29973"/>
        <dbReference type="ChEBI" id="CHEBI:30011"/>
        <dbReference type="EC" id="3.5.1.44"/>
    </reaction>
</comment>
<dbReference type="AlphaFoldDB" id="A0A8J3M9G4"/>
<comment type="function">
    <text evidence="3">Probably deamidates glutamine residues to glutamate on methyl-accepting chemotaxis receptors (MCPs), playing an important role in chemotaxis.</text>
</comment>
<dbReference type="Pfam" id="PF03975">
    <property type="entry name" value="CheD"/>
    <property type="match status" value="1"/>
</dbReference>
<dbReference type="Gene3D" id="3.30.1330.200">
    <property type="match status" value="1"/>
</dbReference>
<evidence type="ECO:0000313" key="6">
    <source>
        <dbReference type="Proteomes" id="UP000626220"/>
    </source>
</evidence>
<organism evidence="5 6">
    <name type="scientific">Seohaeicola zhoushanensis</name>
    <dbReference type="NCBI Taxonomy" id="1569283"/>
    <lineage>
        <taxon>Bacteria</taxon>
        <taxon>Pseudomonadati</taxon>
        <taxon>Pseudomonadota</taxon>
        <taxon>Alphaproteobacteria</taxon>
        <taxon>Rhodobacterales</taxon>
        <taxon>Roseobacteraceae</taxon>
        <taxon>Seohaeicola</taxon>
    </lineage>
</organism>
<dbReference type="InterPro" id="IPR005659">
    <property type="entry name" value="Chemorcpt_Glu_NH3ase_CheD"/>
</dbReference>
<protein>
    <recommendedName>
        <fullName evidence="3">Probable chemoreceptor glutamine deamidase CheD</fullName>
        <ecNumber evidence="3">3.5.1.44</ecNumber>
    </recommendedName>
</protein>
<dbReference type="GO" id="GO:0006935">
    <property type="term" value="P:chemotaxis"/>
    <property type="evidence" value="ECO:0007669"/>
    <property type="project" value="UniProtKB-UniRule"/>
</dbReference>
<evidence type="ECO:0000256" key="2">
    <source>
        <dbReference type="ARBA" id="ARBA00022801"/>
    </source>
</evidence>
<keyword evidence="1 3" id="KW-0145">Chemotaxis</keyword>
<comment type="caution">
    <text evidence="5">The sequence shown here is derived from an EMBL/GenBank/DDBJ whole genome shotgun (WGS) entry which is preliminary data.</text>
</comment>
<dbReference type="InterPro" id="IPR038592">
    <property type="entry name" value="CheD-like_sf"/>
</dbReference>
<dbReference type="HAMAP" id="MF_01440">
    <property type="entry name" value="CheD"/>
    <property type="match status" value="1"/>
</dbReference>
<evidence type="ECO:0000256" key="1">
    <source>
        <dbReference type="ARBA" id="ARBA00022500"/>
    </source>
</evidence>
<dbReference type="GO" id="GO:0050568">
    <property type="term" value="F:protein-glutamine glutaminase activity"/>
    <property type="evidence" value="ECO:0007669"/>
    <property type="project" value="UniProtKB-UniRule"/>
</dbReference>
<name>A0A8J3M9G4_9RHOB</name>
<dbReference type="EC" id="3.5.1.44" evidence="3"/>
<dbReference type="InterPro" id="IPR011324">
    <property type="entry name" value="Cytotoxic_necrot_fac-like_cat"/>
</dbReference>
<reference evidence="5" key="1">
    <citation type="journal article" date="2014" name="Int. J. Syst. Evol. Microbiol.">
        <title>Complete genome sequence of Corynebacterium casei LMG S-19264T (=DSM 44701T), isolated from a smear-ripened cheese.</title>
        <authorList>
            <consortium name="US DOE Joint Genome Institute (JGI-PGF)"/>
            <person name="Walter F."/>
            <person name="Albersmeier A."/>
            <person name="Kalinowski J."/>
            <person name="Ruckert C."/>
        </authorList>
    </citation>
    <scope>NUCLEOTIDE SEQUENCE</scope>
    <source>
        <strain evidence="5">KCTC 42650</strain>
    </source>
</reference>
<evidence type="ECO:0000256" key="3">
    <source>
        <dbReference type="HAMAP-Rule" id="MF_01440"/>
    </source>
</evidence>
<comment type="similarity">
    <text evidence="3">Belongs to the CheD family.</text>
</comment>
<keyword evidence="6" id="KW-1185">Reference proteome</keyword>
<accession>A0A8J3M9G4</accession>
<reference evidence="5" key="2">
    <citation type="submission" date="2020-09" db="EMBL/GenBank/DDBJ databases">
        <authorList>
            <person name="Sun Q."/>
            <person name="Kim S."/>
        </authorList>
    </citation>
    <scope>NUCLEOTIDE SEQUENCE</scope>
    <source>
        <strain evidence="5">KCTC 42650</strain>
    </source>
</reference>
<dbReference type="CDD" id="cd16352">
    <property type="entry name" value="CheD"/>
    <property type="match status" value="1"/>
</dbReference>
<dbReference type="SUPFAM" id="SSF64438">
    <property type="entry name" value="CNF1/YfiH-like putative cysteine hydrolases"/>
    <property type="match status" value="1"/>
</dbReference>
<evidence type="ECO:0000256" key="4">
    <source>
        <dbReference type="SAM" id="MobiDB-lite"/>
    </source>
</evidence>
<dbReference type="Proteomes" id="UP000626220">
    <property type="component" value="Unassembled WGS sequence"/>
</dbReference>
<dbReference type="PANTHER" id="PTHR35147">
    <property type="entry name" value="CHEMORECEPTOR GLUTAMINE DEAMIDASE CHED-RELATED"/>
    <property type="match status" value="1"/>
</dbReference>
<dbReference type="RefSeq" id="WP_229864020.1">
    <property type="nucleotide sequence ID" value="NZ_BNCJ01000004.1"/>
</dbReference>
<dbReference type="PANTHER" id="PTHR35147:SF2">
    <property type="entry name" value="CHEMORECEPTOR GLUTAMINE DEAMIDASE CHED-RELATED"/>
    <property type="match status" value="1"/>
</dbReference>
<keyword evidence="2 3" id="KW-0378">Hydrolase</keyword>